<gene>
    <name evidence="13" type="primary">metG</name>
    <name evidence="15" type="ORF">AEA09_02410</name>
</gene>
<evidence type="ECO:0000256" key="4">
    <source>
        <dbReference type="ARBA" id="ARBA00022490"/>
    </source>
</evidence>
<dbReference type="Pfam" id="PF19303">
    <property type="entry name" value="Anticodon_3"/>
    <property type="match status" value="1"/>
</dbReference>
<dbReference type="EMBL" id="LGRV01000002">
    <property type="protein sequence ID" value="KOS70367.1"/>
    <property type="molecule type" value="Genomic_DNA"/>
</dbReference>
<evidence type="ECO:0000256" key="3">
    <source>
        <dbReference type="ARBA" id="ARBA00011738"/>
    </source>
</evidence>
<evidence type="ECO:0000256" key="10">
    <source>
        <dbReference type="ARBA" id="ARBA00022917"/>
    </source>
</evidence>
<dbReference type="InterPro" id="IPR012340">
    <property type="entry name" value="NA-bd_OB-fold"/>
</dbReference>
<dbReference type="NCBIfam" id="TIGR00399">
    <property type="entry name" value="metG_C_term"/>
    <property type="match status" value="1"/>
</dbReference>
<dbReference type="InterPro" id="IPR033911">
    <property type="entry name" value="MetRS_core"/>
</dbReference>
<dbReference type="Gene3D" id="3.40.50.620">
    <property type="entry name" value="HUPs"/>
    <property type="match status" value="1"/>
</dbReference>
<dbReference type="PROSITE" id="PS00178">
    <property type="entry name" value="AA_TRNA_LIGASE_I"/>
    <property type="match status" value="1"/>
</dbReference>
<dbReference type="PANTHER" id="PTHR43326:SF1">
    <property type="entry name" value="METHIONINE--TRNA LIGASE, MITOCHONDRIAL"/>
    <property type="match status" value="1"/>
</dbReference>
<comment type="caution">
    <text evidence="15">The sequence shown here is derived from an EMBL/GenBank/DDBJ whole genome shotgun (WGS) entry which is preliminary data.</text>
</comment>
<dbReference type="InterPro" id="IPR002547">
    <property type="entry name" value="tRNA-bd_dom"/>
</dbReference>
<dbReference type="Gene3D" id="2.170.220.10">
    <property type="match status" value="1"/>
</dbReference>
<keyword evidence="16" id="KW-1185">Reference proteome</keyword>
<evidence type="ECO:0000256" key="8">
    <source>
        <dbReference type="ARBA" id="ARBA00022840"/>
    </source>
</evidence>
<dbReference type="CDD" id="cd02800">
    <property type="entry name" value="tRNA_bind_EcMetRS_like"/>
    <property type="match status" value="1"/>
</dbReference>
<feature type="binding site" evidence="13">
    <location>
        <position position="133"/>
    </location>
    <ligand>
        <name>Zn(2+)</name>
        <dbReference type="ChEBI" id="CHEBI:29105"/>
    </ligand>
</feature>
<feature type="domain" description="TRNA-binding" evidence="14">
    <location>
        <begin position="558"/>
        <end position="658"/>
    </location>
</feature>
<keyword evidence="4 13" id="KW-0963">Cytoplasm</keyword>
<dbReference type="InterPro" id="IPR041872">
    <property type="entry name" value="Anticodon_Met"/>
</dbReference>
<keyword evidence="11 13" id="KW-0030">Aminoacyl-tRNA synthetase</keyword>
<comment type="cofactor">
    <cofactor evidence="13">
        <name>Zn(2+)</name>
        <dbReference type="ChEBI" id="CHEBI:29105"/>
    </cofactor>
    <text evidence="13">Binds 1 zinc ion per subunit.</text>
</comment>
<organism evidence="15 16">
    <name type="scientific">Lysinibacillus contaminans</name>
    <dbReference type="NCBI Taxonomy" id="1293441"/>
    <lineage>
        <taxon>Bacteria</taxon>
        <taxon>Bacillati</taxon>
        <taxon>Bacillota</taxon>
        <taxon>Bacilli</taxon>
        <taxon>Bacillales</taxon>
        <taxon>Bacillaceae</taxon>
        <taxon>Lysinibacillus</taxon>
    </lineage>
</organism>
<keyword evidence="7 13" id="KW-0547">Nucleotide-binding</keyword>
<comment type="catalytic activity">
    <reaction evidence="12 13">
        <text>tRNA(Met) + L-methionine + ATP = L-methionyl-tRNA(Met) + AMP + diphosphate</text>
        <dbReference type="Rhea" id="RHEA:13481"/>
        <dbReference type="Rhea" id="RHEA-COMP:9667"/>
        <dbReference type="Rhea" id="RHEA-COMP:9698"/>
        <dbReference type="ChEBI" id="CHEBI:30616"/>
        <dbReference type="ChEBI" id="CHEBI:33019"/>
        <dbReference type="ChEBI" id="CHEBI:57844"/>
        <dbReference type="ChEBI" id="CHEBI:78442"/>
        <dbReference type="ChEBI" id="CHEBI:78530"/>
        <dbReference type="ChEBI" id="CHEBI:456215"/>
        <dbReference type="EC" id="6.1.1.10"/>
    </reaction>
</comment>
<evidence type="ECO:0000256" key="6">
    <source>
        <dbReference type="ARBA" id="ARBA00022598"/>
    </source>
</evidence>
<dbReference type="InterPro" id="IPR009080">
    <property type="entry name" value="tRNAsynth_Ia_anticodon-bd"/>
</dbReference>
<evidence type="ECO:0000256" key="13">
    <source>
        <dbReference type="HAMAP-Rule" id="MF_01228"/>
    </source>
</evidence>
<feature type="binding site" evidence="13">
    <location>
        <position position="130"/>
    </location>
    <ligand>
        <name>Zn(2+)</name>
        <dbReference type="ChEBI" id="CHEBI:29105"/>
    </ligand>
</feature>
<keyword evidence="9 13" id="KW-0694">RNA-binding</keyword>
<keyword evidence="5 13" id="KW-0820">tRNA-binding</keyword>
<evidence type="ECO:0000256" key="12">
    <source>
        <dbReference type="ARBA" id="ARBA00047364"/>
    </source>
</evidence>
<dbReference type="InterPro" id="IPR014758">
    <property type="entry name" value="Met-tRNA_synth"/>
</dbReference>
<dbReference type="PANTHER" id="PTHR43326">
    <property type="entry name" value="METHIONYL-TRNA SYNTHETASE"/>
    <property type="match status" value="1"/>
</dbReference>
<dbReference type="InterPro" id="IPR001412">
    <property type="entry name" value="aa-tRNA-synth_I_CS"/>
</dbReference>
<dbReference type="CDD" id="cd07957">
    <property type="entry name" value="Anticodon_Ia_Met"/>
    <property type="match status" value="1"/>
</dbReference>
<protein>
    <recommendedName>
        <fullName evidence="13">Methionine--tRNA ligase</fullName>
        <ecNumber evidence="13">6.1.1.10</ecNumber>
    </recommendedName>
    <alternativeName>
        <fullName evidence="13">Methionyl-tRNA synthetase</fullName>
        <shortName evidence="13">MetRS</shortName>
    </alternativeName>
</protein>
<evidence type="ECO:0000256" key="1">
    <source>
        <dbReference type="ARBA" id="ARBA00003314"/>
    </source>
</evidence>
<dbReference type="InterPro" id="IPR023457">
    <property type="entry name" value="Met-tRNA_synth_2"/>
</dbReference>
<dbReference type="NCBIfam" id="TIGR00398">
    <property type="entry name" value="metG"/>
    <property type="match status" value="1"/>
</dbReference>
<dbReference type="PROSITE" id="PS50886">
    <property type="entry name" value="TRBD"/>
    <property type="match status" value="1"/>
</dbReference>
<evidence type="ECO:0000256" key="11">
    <source>
        <dbReference type="ARBA" id="ARBA00023146"/>
    </source>
</evidence>
<comment type="caution">
    <text evidence="13">Lacks conserved residue(s) required for the propagation of feature annotation.</text>
</comment>
<dbReference type="PRINTS" id="PR01041">
    <property type="entry name" value="TRNASYNTHMET"/>
</dbReference>
<feature type="short sequence motif" description="'KMSKS' region" evidence="13">
    <location>
        <begin position="300"/>
        <end position="304"/>
    </location>
</feature>
<comment type="similarity">
    <text evidence="13">Belongs to the class-I aminoacyl-tRNA synthetase family. MetG type 2A subfamily.</text>
</comment>
<evidence type="ECO:0000259" key="14">
    <source>
        <dbReference type="PROSITE" id="PS50886"/>
    </source>
</evidence>
<keyword evidence="13" id="KW-0862">Zinc</keyword>
<name>A0ABR5K5C8_9BACI</name>
<reference evidence="16" key="1">
    <citation type="submission" date="2015-07" db="EMBL/GenBank/DDBJ databases">
        <title>Fjat-14205 dsm 2895.</title>
        <authorList>
            <person name="Liu B."/>
            <person name="Wang J."/>
            <person name="Zhu Y."/>
            <person name="Liu G."/>
            <person name="Chen Q."/>
            <person name="Chen Z."/>
            <person name="Lan J."/>
            <person name="Che J."/>
            <person name="Ge C."/>
            <person name="Shi H."/>
            <person name="Pan Z."/>
            <person name="Liu X."/>
        </authorList>
    </citation>
    <scope>NUCLEOTIDE SEQUENCE [LARGE SCALE GENOMIC DNA]</scope>
    <source>
        <strain evidence="16">DSM 25560</strain>
    </source>
</reference>
<keyword evidence="10 13" id="KW-0648">Protein biosynthesis</keyword>
<evidence type="ECO:0000256" key="9">
    <source>
        <dbReference type="ARBA" id="ARBA00022884"/>
    </source>
</evidence>
<sequence length="658" mass="75342">MNEQNKTFYITTPIYYPSGKFHIGTAYTTVASDTIARYKRLRGYDVRFLTGMDEHGQKIQEKAAESGKHPQEYVNEIADAAKKLWSLMDISYDDFIQTTEKRHKATVEKIFQKFLDNGDIYKGEYEGWYCTPCESFFTETQLVDGNCPDCGRPVHKVKEESYFFNMKKYADRLLAYYEEHPEFIEPESRKNEMINNFIKPGLEDLSVSRTSFDWGIKVPGDARHVIYVWVDALTNYITSLGYLSDDETSFNKFWPADVQVVGKDIVRFHTIYWPIFLMALDLPLPKKVFAHGFIMMKDGKMSKSKGNVVYPEMLIERYGLDATRYFLLRELPFGSDGVFSPESFVERTNFDLANDLGNLLNRSISMINKYFDGIIPAENLQATEFDAALKVQAESVRIKYEESMEKMQFSVVLAELWTLVSRTNKYIDETQPWVLAKDEADKPKLASVMRNLAESLHQIAVMLQPFMTVTPKRIIEQLGLDERFLAWETIETFGNTIPLNTKVVEKGTPIFPRLDSEIEISYIRDEMRGSVKTSQEEELKEEQAVVEIPNTPEISIDDFMKVDLRVATVTACEAMPKADKLLKLQVDLGYEQRQVVSGIAKFYSAEELVGQKVIVVTNLKPVKLRGELSQGMILAGEKDGILKLASVDQQLENGAKVK</sequence>
<proteinExistence type="inferred from homology"/>
<dbReference type="Gene3D" id="2.40.50.140">
    <property type="entry name" value="Nucleic acid-binding proteins"/>
    <property type="match status" value="1"/>
</dbReference>
<evidence type="ECO:0000313" key="16">
    <source>
        <dbReference type="Proteomes" id="UP000050668"/>
    </source>
</evidence>
<keyword evidence="13" id="KW-0479">Metal-binding</keyword>
<dbReference type="Gene3D" id="1.10.730.10">
    <property type="entry name" value="Isoleucyl-tRNA Synthetase, Domain 1"/>
    <property type="match status" value="1"/>
</dbReference>
<dbReference type="SUPFAM" id="SSF47323">
    <property type="entry name" value="Anticodon-binding domain of a subclass of class I aminoacyl-tRNA synthetases"/>
    <property type="match status" value="1"/>
</dbReference>
<comment type="function">
    <text evidence="1 13">Is required not only for elongation of protein synthesis but also for the initiation of all mRNA translation through initiator tRNA(fMet) aminoacylation.</text>
</comment>
<accession>A0ABR5K5C8</accession>
<evidence type="ECO:0000256" key="7">
    <source>
        <dbReference type="ARBA" id="ARBA00022741"/>
    </source>
</evidence>
<dbReference type="InterPro" id="IPR004495">
    <property type="entry name" value="Met-tRNA-synth_bsu_C"/>
</dbReference>
<feature type="binding site" evidence="13">
    <location>
        <position position="147"/>
    </location>
    <ligand>
        <name>Zn(2+)</name>
        <dbReference type="ChEBI" id="CHEBI:29105"/>
    </ligand>
</feature>
<dbReference type="Pfam" id="PF09334">
    <property type="entry name" value="tRNA-synt_1g"/>
    <property type="match status" value="2"/>
</dbReference>
<evidence type="ECO:0000313" key="15">
    <source>
        <dbReference type="EMBL" id="KOS70367.1"/>
    </source>
</evidence>
<dbReference type="InterPro" id="IPR014729">
    <property type="entry name" value="Rossmann-like_a/b/a_fold"/>
</dbReference>
<dbReference type="SUPFAM" id="SSF50249">
    <property type="entry name" value="Nucleic acid-binding proteins"/>
    <property type="match status" value="1"/>
</dbReference>
<dbReference type="Proteomes" id="UP000050668">
    <property type="component" value="Unassembled WGS sequence"/>
</dbReference>
<dbReference type="SUPFAM" id="SSF52374">
    <property type="entry name" value="Nucleotidylyl transferase"/>
    <property type="match status" value="1"/>
</dbReference>
<keyword evidence="8 13" id="KW-0067">ATP-binding</keyword>
<dbReference type="CDD" id="cd00814">
    <property type="entry name" value="MetRS_core"/>
    <property type="match status" value="1"/>
</dbReference>
<evidence type="ECO:0000256" key="2">
    <source>
        <dbReference type="ARBA" id="ARBA00004496"/>
    </source>
</evidence>
<feature type="binding site" evidence="13">
    <location>
        <position position="150"/>
    </location>
    <ligand>
        <name>Zn(2+)</name>
        <dbReference type="ChEBI" id="CHEBI:29105"/>
    </ligand>
</feature>
<dbReference type="HAMAP" id="MF_01228">
    <property type="entry name" value="Met_tRNA_synth_type2"/>
    <property type="match status" value="1"/>
</dbReference>
<dbReference type="InterPro" id="IPR015413">
    <property type="entry name" value="Methionyl/Leucyl_tRNA_Synth"/>
</dbReference>
<dbReference type="NCBIfam" id="NF008900">
    <property type="entry name" value="PRK12267.1"/>
    <property type="match status" value="1"/>
</dbReference>
<evidence type="ECO:0000256" key="5">
    <source>
        <dbReference type="ARBA" id="ARBA00022555"/>
    </source>
</evidence>
<comment type="subunit">
    <text evidence="3 13">Homodimer.</text>
</comment>
<dbReference type="EC" id="6.1.1.10" evidence="13"/>
<keyword evidence="6 13" id="KW-0436">Ligase</keyword>
<comment type="subcellular location">
    <subcellularLocation>
        <location evidence="2 13">Cytoplasm</location>
    </subcellularLocation>
</comment>
<dbReference type="Pfam" id="PF01588">
    <property type="entry name" value="tRNA_bind"/>
    <property type="match status" value="1"/>
</dbReference>